<evidence type="ECO:0000313" key="1">
    <source>
        <dbReference type="EMBL" id="KAJ8878850.1"/>
    </source>
</evidence>
<proteinExistence type="predicted"/>
<organism evidence="1 2">
    <name type="scientific">Dryococelus australis</name>
    <dbReference type="NCBI Taxonomy" id="614101"/>
    <lineage>
        <taxon>Eukaryota</taxon>
        <taxon>Metazoa</taxon>
        <taxon>Ecdysozoa</taxon>
        <taxon>Arthropoda</taxon>
        <taxon>Hexapoda</taxon>
        <taxon>Insecta</taxon>
        <taxon>Pterygota</taxon>
        <taxon>Neoptera</taxon>
        <taxon>Polyneoptera</taxon>
        <taxon>Phasmatodea</taxon>
        <taxon>Verophasmatodea</taxon>
        <taxon>Anareolatae</taxon>
        <taxon>Phasmatidae</taxon>
        <taxon>Eurycanthinae</taxon>
        <taxon>Dryococelus</taxon>
    </lineage>
</organism>
<sequence>MNMLSERSRRQYPPCSLGKLNVSRPLASEQARDPLHAFRGVTCRATFSGGSGLIHREQTGDGNIGTPPAREELEERPIVMKDRCSEQRNSYDTLLDRLANISSVSVAYGNVSWEGSYDPSCLKGFEVCWGEQGFGTLSCDMVSANITTLTAIDVTPCAHLTAQVTAVGEEVKSSITATGDGYAGTWGEYTADSFS</sequence>
<name>A0ABQ9H3H4_9NEOP</name>
<protein>
    <submittedName>
        <fullName evidence="1">Uncharacterized protein</fullName>
    </submittedName>
</protein>
<accession>A0ABQ9H3H4</accession>
<evidence type="ECO:0000313" key="2">
    <source>
        <dbReference type="Proteomes" id="UP001159363"/>
    </source>
</evidence>
<gene>
    <name evidence="1" type="ORF">PR048_019439</name>
</gene>
<dbReference type="Proteomes" id="UP001159363">
    <property type="component" value="Chromosome 6"/>
</dbReference>
<keyword evidence="2" id="KW-1185">Reference proteome</keyword>
<dbReference type="EMBL" id="JARBHB010000007">
    <property type="protein sequence ID" value="KAJ8878850.1"/>
    <property type="molecule type" value="Genomic_DNA"/>
</dbReference>
<reference evidence="1 2" key="1">
    <citation type="submission" date="2023-02" db="EMBL/GenBank/DDBJ databases">
        <title>LHISI_Scaffold_Assembly.</title>
        <authorList>
            <person name="Stuart O.P."/>
            <person name="Cleave R."/>
            <person name="Magrath M.J.L."/>
            <person name="Mikheyev A.S."/>
        </authorList>
    </citation>
    <scope>NUCLEOTIDE SEQUENCE [LARGE SCALE GENOMIC DNA]</scope>
    <source>
        <strain evidence="1">Daus_M_001</strain>
        <tissue evidence="1">Leg muscle</tissue>
    </source>
</reference>
<comment type="caution">
    <text evidence="1">The sequence shown here is derived from an EMBL/GenBank/DDBJ whole genome shotgun (WGS) entry which is preliminary data.</text>
</comment>